<feature type="region of interest" description="Disordered" evidence="1">
    <location>
        <begin position="65"/>
        <end position="110"/>
    </location>
</feature>
<dbReference type="EMBL" id="BPQB01000003">
    <property type="protein sequence ID" value="GJE86009.1"/>
    <property type="molecule type" value="Genomic_DNA"/>
</dbReference>
<comment type="caution">
    <text evidence="3">The sequence shown here is derived from an EMBL/GenBank/DDBJ whole genome shotgun (WGS) entry which is preliminary data.</text>
</comment>
<feature type="compositionally biased region" description="Pro residues" evidence="1">
    <location>
        <begin position="1"/>
        <end position="17"/>
    </location>
</feature>
<dbReference type="GO" id="GO:0003677">
    <property type="term" value="F:DNA binding"/>
    <property type="evidence" value="ECO:0007669"/>
    <property type="project" value="InterPro"/>
</dbReference>
<gene>
    <name evidence="3" type="ORF">PsYK624_020890</name>
</gene>
<dbReference type="Pfam" id="PF01388">
    <property type="entry name" value="ARID"/>
    <property type="match status" value="1"/>
</dbReference>
<dbReference type="Gene3D" id="1.10.150.60">
    <property type="entry name" value="ARID DNA-binding domain"/>
    <property type="match status" value="1"/>
</dbReference>
<protein>
    <submittedName>
        <fullName evidence="3">ARID/BRIGHT DNA binding domain-containing protein</fullName>
    </submittedName>
</protein>
<dbReference type="SMART" id="SM00501">
    <property type="entry name" value="BRIGHT"/>
    <property type="match status" value="1"/>
</dbReference>
<dbReference type="AlphaFoldDB" id="A0A9P3G168"/>
<feature type="region of interest" description="Disordered" evidence="1">
    <location>
        <begin position="337"/>
        <end position="408"/>
    </location>
</feature>
<evidence type="ECO:0000313" key="3">
    <source>
        <dbReference type="EMBL" id="GJE86009.1"/>
    </source>
</evidence>
<dbReference type="SUPFAM" id="SSF46774">
    <property type="entry name" value="ARID-like"/>
    <property type="match status" value="1"/>
</dbReference>
<dbReference type="SMART" id="SM01014">
    <property type="entry name" value="ARID"/>
    <property type="match status" value="1"/>
</dbReference>
<evidence type="ECO:0000313" key="4">
    <source>
        <dbReference type="Proteomes" id="UP000703269"/>
    </source>
</evidence>
<organism evidence="3 4">
    <name type="scientific">Phanerochaete sordida</name>
    <dbReference type="NCBI Taxonomy" id="48140"/>
    <lineage>
        <taxon>Eukaryota</taxon>
        <taxon>Fungi</taxon>
        <taxon>Dikarya</taxon>
        <taxon>Basidiomycota</taxon>
        <taxon>Agaricomycotina</taxon>
        <taxon>Agaricomycetes</taxon>
        <taxon>Polyporales</taxon>
        <taxon>Phanerochaetaceae</taxon>
        <taxon>Phanerochaete</taxon>
    </lineage>
</organism>
<dbReference type="InterPro" id="IPR036431">
    <property type="entry name" value="ARID_dom_sf"/>
</dbReference>
<dbReference type="PROSITE" id="PS51011">
    <property type="entry name" value="ARID"/>
    <property type="match status" value="1"/>
</dbReference>
<dbReference type="CDD" id="cd16100">
    <property type="entry name" value="ARID"/>
    <property type="match status" value="1"/>
</dbReference>
<evidence type="ECO:0000259" key="2">
    <source>
        <dbReference type="PROSITE" id="PS51011"/>
    </source>
</evidence>
<dbReference type="OrthoDB" id="1938591at2759"/>
<proteinExistence type="predicted"/>
<keyword evidence="4" id="KW-1185">Reference proteome</keyword>
<evidence type="ECO:0000256" key="1">
    <source>
        <dbReference type="SAM" id="MobiDB-lite"/>
    </source>
</evidence>
<feature type="compositionally biased region" description="Basic and acidic residues" evidence="1">
    <location>
        <begin position="371"/>
        <end position="386"/>
    </location>
</feature>
<reference evidence="3 4" key="1">
    <citation type="submission" date="2021-08" db="EMBL/GenBank/DDBJ databases">
        <title>Draft Genome Sequence of Phanerochaete sordida strain YK-624.</title>
        <authorList>
            <person name="Mori T."/>
            <person name="Dohra H."/>
            <person name="Suzuki T."/>
            <person name="Kawagishi H."/>
            <person name="Hirai H."/>
        </authorList>
    </citation>
    <scope>NUCLEOTIDE SEQUENCE [LARGE SCALE GENOMIC DNA]</scope>
    <source>
        <strain evidence="3 4">YK-624</strain>
    </source>
</reference>
<feature type="compositionally biased region" description="Polar residues" evidence="1">
    <location>
        <begin position="87"/>
        <end position="103"/>
    </location>
</feature>
<dbReference type="Proteomes" id="UP000703269">
    <property type="component" value="Unassembled WGS sequence"/>
</dbReference>
<feature type="region of interest" description="Disordered" evidence="1">
    <location>
        <begin position="256"/>
        <end position="276"/>
    </location>
</feature>
<name>A0A9P3G168_9APHY</name>
<accession>A0A9P3G168</accession>
<feature type="domain" description="ARID" evidence="2">
    <location>
        <begin position="121"/>
        <end position="249"/>
    </location>
</feature>
<sequence length="899" mass="98588">MLPQPQGPFSPAQPPVSPDGALSFNNLDPYTAKQMAALQATSLAKAGNRYAPGGGTSASSYFGGLSTHQLPRTDSSSSAPELASFPPSISAQQQGAQGPSLPSNNMQNMQNMQNMNPAVQQQRRKQFLIGLGNVMLQRNVPLPPQLTGMPYPPGYDPSTSPWRSLEVSNADIGVFRLAGKDIDMFRLWAVVSSAGGSGKLNQQGMWGQLLQSLDLPEQHMSPSGQMQSTASTLQHYYMQLLGPFEEAYRKNQMRDPQRMQGRPQPGFPMPGGAQGRPPSMGGMPGTFPPVGSLPATNGVNGLDMMGQPMGGGNLQVPDLPAGGLNVPFATGQAQISQRHGSQPPIPNGLHPMTATASMSDLNGAGSVDLDMEGRKRKIEETDEGKRARQKLGEATNVQPTPAPTRTIRQPSRRKIEYVPLAREVESAGGRDLDAIQQEYTRVAQRPMKDLNDWGTVDMEALTLSLRSRLSHELSYALTTISVVTLMPYKQYPSFPIAQTPDLFEELLDVLEETAFSEAEEDMPRSAPHKPIVTHRHLIKGLIEEGTDPFASLKHKQGFKDSKIGPGQRPGDIAIAITNILRNLAIHHEINAEFLAKHDRVLSLLLRLSSLKLTDSDSTPSPLSPILTTNDLVTIRRDVINILLHIGFAVRFSSSNIRDARRAIELCASYLVDPVDAIAPWPLLFSQGLPANLHPPKPPTIIDTALEAFTRLSHPDDNRQVLFAAIPEDWLWELLVSLVHRLPVENSDFGVIQRADWLAYLERVMMAIYSIAFLASPALKQRVKADRQLAFTKVMLRVVKKFTIYATPETRVHFTVAVRRAVEALKLVDEAGDSFDVTPSTMPTLAFGMGYGEHGESRVEKGMGLLSGYQEEITWGLMMQREVDDLLFMELSSLVRVQPE</sequence>
<dbReference type="InterPro" id="IPR001606">
    <property type="entry name" value="ARID_dom"/>
</dbReference>
<feature type="compositionally biased region" description="Polar residues" evidence="1">
    <location>
        <begin position="66"/>
        <end position="79"/>
    </location>
</feature>
<feature type="region of interest" description="Disordered" evidence="1">
    <location>
        <begin position="1"/>
        <end position="26"/>
    </location>
</feature>